<accession>A0ABD2REW7</accession>
<evidence type="ECO:0000313" key="2">
    <source>
        <dbReference type="EMBL" id="KAL3329436.1"/>
    </source>
</evidence>
<proteinExistence type="predicted"/>
<evidence type="ECO:0000313" key="3">
    <source>
        <dbReference type="Proteomes" id="UP001627284"/>
    </source>
</evidence>
<name>A0ABD2REW7_9SOLN</name>
<comment type="caution">
    <text evidence="2">The sequence shown here is derived from an EMBL/GenBank/DDBJ whole genome shotgun (WGS) entry which is preliminary data.</text>
</comment>
<keyword evidence="3" id="KW-1185">Reference proteome</keyword>
<evidence type="ECO:0000256" key="1">
    <source>
        <dbReference type="SAM" id="MobiDB-lite"/>
    </source>
</evidence>
<reference evidence="2 3" key="1">
    <citation type="submission" date="2024-05" db="EMBL/GenBank/DDBJ databases">
        <title>De novo assembly of an allotetraploid wild potato.</title>
        <authorList>
            <person name="Hosaka A.J."/>
        </authorList>
    </citation>
    <scope>NUCLEOTIDE SEQUENCE [LARGE SCALE GENOMIC DNA]</scope>
    <source>
        <tissue evidence="2">Young leaves</tissue>
    </source>
</reference>
<dbReference type="EMBL" id="JBJKTR010000021">
    <property type="protein sequence ID" value="KAL3329436.1"/>
    <property type="molecule type" value="Genomic_DNA"/>
</dbReference>
<sequence length="99" mass="11220">YQSESNSLFLGPSNPIPFHKNQKAIITHYTTTTTRNSTRPPTPLVVSFNAKNPETTQIQCETQKRQQSGRLEKRKRDKRHSDICGIDLGEAALRVSKQP</sequence>
<dbReference type="AlphaFoldDB" id="A0ABD2REW7"/>
<gene>
    <name evidence="2" type="ORF">AABB24_036496</name>
</gene>
<feature type="region of interest" description="Disordered" evidence="1">
    <location>
        <begin position="55"/>
        <end position="82"/>
    </location>
</feature>
<feature type="compositionally biased region" description="Polar residues" evidence="1">
    <location>
        <begin position="55"/>
        <end position="69"/>
    </location>
</feature>
<feature type="non-terminal residue" evidence="2">
    <location>
        <position position="1"/>
    </location>
</feature>
<organism evidence="2 3">
    <name type="scientific">Solanum stoloniferum</name>
    <dbReference type="NCBI Taxonomy" id="62892"/>
    <lineage>
        <taxon>Eukaryota</taxon>
        <taxon>Viridiplantae</taxon>
        <taxon>Streptophyta</taxon>
        <taxon>Embryophyta</taxon>
        <taxon>Tracheophyta</taxon>
        <taxon>Spermatophyta</taxon>
        <taxon>Magnoliopsida</taxon>
        <taxon>eudicotyledons</taxon>
        <taxon>Gunneridae</taxon>
        <taxon>Pentapetalae</taxon>
        <taxon>asterids</taxon>
        <taxon>lamiids</taxon>
        <taxon>Solanales</taxon>
        <taxon>Solanaceae</taxon>
        <taxon>Solanoideae</taxon>
        <taxon>Solaneae</taxon>
        <taxon>Solanum</taxon>
    </lineage>
</organism>
<dbReference type="Proteomes" id="UP001627284">
    <property type="component" value="Unassembled WGS sequence"/>
</dbReference>
<protein>
    <submittedName>
        <fullName evidence="2">Uncharacterized protein</fullName>
    </submittedName>
</protein>